<proteinExistence type="predicted"/>
<dbReference type="HOGENOM" id="CLU_062489_0_0_1"/>
<sequence>MPKYPWKRCPFSGMTDDLWLVKPISEQPDDVDEMQVACTEWVWGLKRGGFPYVLAEAHNSLYARKDIADLYASYQFILVPTFKLVKDIMDFVDHARVLHRDEKDRSSRRPFTALAPPNGLYRYVFIPFTDAARELQKEFDLQPQTADDLTGWVNPIMGESFWEGCDAFPVVECYTHPYFICYYAEKAFEYHNLGTTVTAQYSIAAEEVLDLWNISTTSAHVPQWFIDYPSMEDDDITVASSQGYGYTITSQSNGQNDRVKVATEGDDVLQAGVSEWTQAVDPESIPEEQPPILPEPIEVRRSERIRRRYNPYGKPEPVYRPDPVREAPWPTPEDADPFRYPPSWTKRTGRFPTRKFSSNDWAFFCYNIGLALPGKS</sequence>
<dbReference type="EMBL" id="GL377303">
    <property type="protein sequence ID" value="EFJ00702.1"/>
    <property type="molecule type" value="Genomic_DNA"/>
</dbReference>
<evidence type="ECO:0000256" key="1">
    <source>
        <dbReference type="SAM" id="MobiDB-lite"/>
    </source>
</evidence>
<dbReference type="KEGG" id="scm:SCHCO_02522904"/>
<keyword evidence="3" id="KW-1185">Reference proteome</keyword>
<feature type="region of interest" description="Disordered" evidence="1">
    <location>
        <begin position="314"/>
        <end position="344"/>
    </location>
</feature>
<evidence type="ECO:0000313" key="2">
    <source>
        <dbReference type="EMBL" id="EFJ00702.1"/>
    </source>
</evidence>
<dbReference type="InParanoid" id="D8PUD8"/>
<dbReference type="AlphaFoldDB" id="D8PUD8"/>
<protein>
    <submittedName>
        <fullName evidence="2">Uncharacterized protein</fullName>
    </submittedName>
</protein>
<organism evidence="3">
    <name type="scientific">Schizophyllum commune (strain H4-8 / FGSC 9210)</name>
    <name type="common">Split gill fungus</name>
    <dbReference type="NCBI Taxonomy" id="578458"/>
    <lineage>
        <taxon>Eukaryota</taxon>
        <taxon>Fungi</taxon>
        <taxon>Dikarya</taxon>
        <taxon>Basidiomycota</taxon>
        <taxon>Agaricomycotina</taxon>
        <taxon>Agaricomycetes</taxon>
        <taxon>Agaricomycetidae</taxon>
        <taxon>Agaricales</taxon>
        <taxon>Schizophyllaceae</taxon>
        <taxon>Schizophyllum</taxon>
    </lineage>
</organism>
<gene>
    <name evidence="2" type="ORF">SCHCODRAFT_104894</name>
</gene>
<dbReference type="GeneID" id="9595237"/>
<dbReference type="VEuPathDB" id="FungiDB:SCHCODRAFT_02522904"/>
<accession>D8PUD8</accession>
<reference evidence="2 3" key="1">
    <citation type="journal article" date="2010" name="Nat. Biotechnol.">
        <title>Genome sequence of the model mushroom Schizophyllum commune.</title>
        <authorList>
            <person name="Ohm R.A."/>
            <person name="de Jong J.F."/>
            <person name="Lugones L.G."/>
            <person name="Aerts A."/>
            <person name="Kothe E."/>
            <person name="Stajich J.E."/>
            <person name="de Vries R.P."/>
            <person name="Record E."/>
            <person name="Levasseur A."/>
            <person name="Baker S.E."/>
            <person name="Bartholomew K.A."/>
            <person name="Coutinho P.M."/>
            <person name="Erdmann S."/>
            <person name="Fowler T.J."/>
            <person name="Gathman A.C."/>
            <person name="Lombard V."/>
            <person name="Henrissat B."/>
            <person name="Knabe N."/>
            <person name="Kuees U."/>
            <person name="Lilly W.W."/>
            <person name="Lindquist E."/>
            <person name="Lucas S."/>
            <person name="Magnuson J.K."/>
            <person name="Piumi F."/>
            <person name="Raudaskoski M."/>
            <person name="Salamov A."/>
            <person name="Schmutz J."/>
            <person name="Schwarze F.W.M.R."/>
            <person name="vanKuyk P.A."/>
            <person name="Horton J.S."/>
            <person name="Grigoriev I.V."/>
            <person name="Woesten H.A.B."/>
        </authorList>
    </citation>
    <scope>NUCLEOTIDE SEQUENCE [LARGE SCALE GENOMIC DNA]</scope>
    <source>
        <strain evidence="3">H4-8 / FGSC 9210</strain>
    </source>
</reference>
<dbReference type="RefSeq" id="XP_003035604.1">
    <property type="nucleotide sequence ID" value="XM_003035558.1"/>
</dbReference>
<dbReference type="Proteomes" id="UP000007431">
    <property type="component" value="Unassembled WGS sequence"/>
</dbReference>
<evidence type="ECO:0000313" key="3">
    <source>
        <dbReference type="Proteomes" id="UP000007431"/>
    </source>
</evidence>
<feature type="non-terminal residue" evidence="2">
    <location>
        <position position="376"/>
    </location>
</feature>
<name>D8PUD8_SCHCM</name>